<evidence type="ECO:0000256" key="2">
    <source>
        <dbReference type="ARBA" id="ARBA00023043"/>
    </source>
</evidence>
<gene>
    <name evidence="4" type="ORF">G3M48_008180</name>
</gene>
<sequence length="643" mass="71280">MISAPRETLEGLFRRETLLITLRLPLESQCANYYSLNCTVHCPAQISGPMFFSSRSMLTETRDGERIANPESDASTEDSDDQSSVTASDIQSPDAMADQPSAQVVEAWLRLLLDPAMNREPEEFYLERNVLRKYRQAHPEYSKAARSWPLYAIQYWDTVGPIVKELFARPFNCMQWALEYARETYPDIYGPQSTSNDAILDLTDVLYDGTFTPLHISAALGLEPVCLELMEKTELSGALVCERAVSPLMCALAGPEIFTCGTSQEKWDKVMSSEYPELGPRLPVIRRLLELHRQKRILHELTGPKGRLLMDLAFRASVLTPDHSLLKLVLQGGGDVKAVIDLILDDEFISYELPDPTTPSEILSSILDLVLAPSKLNLVETDRQFLISAIQDAFLRRDREIIGQVDITDTEFHEALKDAFLDDSIICLRRLMQHPCFDPNAPSLTGVANGTLLHHAVCDGLALFADAIVGAGGNLDARDHMGRTPLLVCNDTETLSMLVMEHGANTTAVDHEGRNLWHYAAATMDIPLIMWLAGHDSRKHENLKTATNEGDTPLDLALKSGLESVGHHETAWVDSTTVIQVLISNNAPCAEEVEGMSAQDAMAKILEGQEREQPGSDAALLRELFITAANRQGYDEAFSGRGF</sequence>
<dbReference type="InterPro" id="IPR050776">
    <property type="entry name" value="Ank_Repeat/CDKN_Inhibitor"/>
</dbReference>
<dbReference type="AlphaFoldDB" id="A0AAW0RL99"/>
<dbReference type="InterPro" id="IPR036770">
    <property type="entry name" value="Ankyrin_rpt-contain_sf"/>
</dbReference>
<dbReference type="EMBL" id="JAAHCF010000600">
    <property type="protein sequence ID" value="KAK8142830.1"/>
    <property type="molecule type" value="Genomic_DNA"/>
</dbReference>
<name>A0AAW0RL99_9HYPO</name>
<dbReference type="SMART" id="SM00248">
    <property type="entry name" value="ANK"/>
    <property type="match status" value="5"/>
</dbReference>
<evidence type="ECO:0000256" key="3">
    <source>
        <dbReference type="SAM" id="MobiDB-lite"/>
    </source>
</evidence>
<evidence type="ECO:0000313" key="4">
    <source>
        <dbReference type="EMBL" id="KAK8142830.1"/>
    </source>
</evidence>
<evidence type="ECO:0000256" key="1">
    <source>
        <dbReference type="ARBA" id="ARBA00022737"/>
    </source>
</evidence>
<dbReference type="InterPro" id="IPR002110">
    <property type="entry name" value="Ankyrin_rpt"/>
</dbReference>
<proteinExistence type="predicted"/>
<reference evidence="4 5" key="1">
    <citation type="submission" date="2020-02" db="EMBL/GenBank/DDBJ databases">
        <title>Comparative genomics of the hypocrealean fungal genus Beauvera.</title>
        <authorList>
            <person name="Showalter D.N."/>
            <person name="Bushley K.E."/>
            <person name="Rehner S.A."/>
        </authorList>
    </citation>
    <scope>NUCLEOTIDE SEQUENCE [LARGE SCALE GENOMIC DNA]</scope>
    <source>
        <strain evidence="4 5">ARSEF4384</strain>
    </source>
</reference>
<dbReference type="PANTHER" id="PTHR24201">
    <property type="entry name" value="ANK_REP_REGION DOMAIN-CONTAINING PROTEIN"/>
    <property type="match status" value="1"/>
</dbReference>
<evidence type="ECO:0000313" key="5">
    <source>
        <dbReference type="Proteomes" id="UP001397290"/>
    </source>
</evidence>
<evidence type="ECO:0008006" key="6">
    <source>
        <dbReference type="Google" id="ProtNLM"/>
    </source>
</evidence>
<accession>A0AAW0RL99</accession>
<keyword evidence="1" id="KW-0677">Repeat</keyword>
<dbReference type="Gene3D" id="1.25.40.20">
    <property type="entry name" value="Ankyrin repeat-containing domain"/>
    <property type="match status" value="1"/>
</dbReference>
<comment type="caution">
    <text evidence="4">The sequence shown here is derived from an EMBL/GenBank/DDBJ whole genome shotgun (WGS) entry which is preliminary data.</text>
</comment>
<dbReference type="SUPFAM" id="SSF48403">
    <property type="entry name" value="Ankyrin repeat"/>
    <property type="match status" value="1"/>
</dbReference>
<feature type="region of interest" description="Disordered" evidence="3">
    <location>
        <begin position="62"/>
        <end position="98"/>
    </location>
</feature>
<keyword evidence="2" id="KW-0040">ANK repeat</keyword>
<dbReference type="Proteomes" id="UP001397290">
    <property type="component" value="Unassembled WGS sequence"/>
</dbReference>
<protein>
    <recommendedName>
        <fullName evidence="6">Ankyrin repeat protein</fullName>
    </recommendedName>
</protein>
<keyword evidence="5" id="KW-1185">Reference proteome</keyword>
<feature type="compositionally biased region" description="Polar residues" evidence="3">
    <location>
        <begin position="82"/>
        <end position="91"/>
    </location>
</feature>
<organism evidence="4 5">
    <name type="scientific">Beauveria asiatica</name>
    <dbReference type="NCBI Taxonomy" id="1069075"/>
    <lineage>
        <taxon>Eukaryota</taxon>
        <taxon>Fungi</taxon>
        <taxon>Dikarya</taxon>
        <taxon>Ascomycota</taxon>
        <taxon>Pezizomycotina</taxon>
        <taxon>Sordariomycetes</taxon>
        <taxon>Hypocreomycetidae</taxon>
        <taxon>Hypocreales</taxon>
        <taxon>Cordycipitaceae</taxon>
        <taxon>Beauveria</taxon>
    </lineage>
</organism>